<dbReference type="GO" id="GO:0031966">
    <property type="term" value="C:mitochondrial membrane"/>
    <property type="evidence" value="ECO:0007669"/>
    <property type="project" value="UniProtKB-SubCell"/>
</dbReference>
<dbReference type="AlphaFoldDB" id="A0A343A6I1"/>
<evidence type="ECO:0000256" key="5">
    <source>
        <dbReference type="ARBA" id="ARBA00022448"/>
    </source>
</evidence>
<feature type="transmembrane region" description="Helical" evidence="16">
    <location>
        <begin position="47"/>
        <end position="69"/>
    </location>
</feature>
<keyword evidence="7 16" id="KW-0812">Transmembrane</keyword>
<dbReference type="EC" id="7.1.1.2" evidence="3"/>
<dbReference type="PANTHER" id="PTHR11435:SF1">
    <property type="entry name" value="NADH-UBIQUINONE OXIDOREDUCTASE CHAIN 6"/>
    <property type="match status" value="1"/>
</dbReference>
<dbReference type="InterPro" id="IPR050269">
    <property type="entry name" value="ComplexI_Subunit6"/>
</dbReference>
<comment type="subcellular location">
    <subcellularLocation>
        <location evidence="1">Mitochondrion membrane</location>
        <topology evidence="1">Multi-pass membrane protein</topology>
    </subcellularLocation>
</comment>
<evidence type="ECO:0000256" key="16">
    <source>
        <dbReference type="SAM" id="Phobius"/>
    </source>
</evidence>
<evidence type="ECO:0000256" key="8">
    <source>
        <dbReference type="ARBA" id="ARBA00022967"/>
    </source>
</evidence>
<keyword evidence="5" id="KW-0813">Transport</keyword>
<evidence type="ECO:0000256" key="10">
    <source>
        <dbReference type="ARBA" id="ARBA00022989"/>
    </source>
</evidence>
<keyword evidence="11" id="KW-0520">NAD</keyword>
<evidence type="ECO:0000256" key="9">
    <source>
        <dbReference type="ARBA" id="ARBA00022982"/>
    </source>
</evidence>
<evidence type="ECO:0000256" key="11">
    <source>
        <dbReference type="ARBA" id="ARBA00023027"/>
    </source>
</evidence>
<feature type="transmembrane region" description="Helical" evidence="16">
    <location>
        <begin position="21"/>
        <end position="41"/>
    </location>
</feature>
<evidence type="ECO:0000256" key="6">
    <source>
        <dbReference type="ARBA" id="ARBA00022660"/>
    </source>
</evidence>
<proteinExistence type="inferred from homology"/>
<sequence>MLYMMMLNWVMSTILIFLKHPLSMGGVLLIQTIIIAMMSGMLYTNFWLSYILFLIMVGGMLIMFMYMTSIASNEKFMIPKLTMILFMFSMMLSMITAYFIDTSLLTPLMKINMSSQLETTKMFKLSIMKFFNHPNFMFSIMLMMYLLLTLIAVVKITDKKMGPLRQK</sequence>
<dbReference type="EMBL" id="KX035209">
    <property type="protein sequence ID" value="AOY40160.1"/>
    <property type="molecule type" value="Genomic_DNA"/>
</dbReference>
<keyword evidence="12 17" id="KW-0496">Mitochondrion</keyword>
<keyword evidence="9" id="KW-0249">Electron transport</keyword>
<keyword evidence="10 16" id="KW-1133">Transmembrane helix</keyword>
<dbReference type="GO" id="GO:0008137">
    <property type="term" value="F:NADH dehydrogenase (ubiquinone) activity"/>
    <property type="evidence" value="ECO:0007669"/>
    <property type="project" value="UniProtKB-EC"/>
</dbReference>
<name>A0A343A6I1_9CUCU</name>
<evidence type="ECO:0000313" key="17">
    <source>
        <dbReference type="EMBL" id="AOY40160.1"/>
    </source>
</evidence>
<geneLocation type="mitochondrion" evidence="17"/>
<feature type="transmembrane region" description="Helical" evidence="16">
    <location>
        <begin position="136"/>
        <end position="157"/>
    </location>
</feature>
<keyword evidence="6" id="KW-0679">Respiratory chain</keyword>
<dbReference type="PANTHER" id="PTHR11435">
    <property type="entry name" value="NADH UBIQUINONE OXIDOREDUCTASE SUBUNIT ND6"/>
    <property type="match status" value="1"/>
</dbReference>
<organism evidence="17">
    <name type="scientific">Pityophthorus pubescens</name>
    <dbReference type="NCBI Taxonomy" id="471227"/>
    <lineage>
        <taxon>Eukaryota</taxon>
        <taxon>Metazoa</taxon>
        <taxon>Ecdysozoa</taxon>
        <taxon>Arthropoda</taxon>
        <taxon>Hexapoda</taxon>
        <taxon>Insecta</taxon>
        <taxon>Pterygota</taxon>
        <taxon>Neoptera</taxon>
        <taxon>Endopterygota</taxon>
        <taxon>Coleoptera</taxon>
        <taxon>Polyphaga</taxon>
        <taxon>Cucujiformia</taxon>
        <taxon>Curculionidae</taxon>
        <taxon>Scolytinae</taxon>
        <taxon>Pityophthorus</taxon>
    </lineage>
</organism>
<evidence type="ECO:0000256" key="7">
    <source>
        <dbReference type="ARBA" id="ARBA00022692"/>
    </source>
</evidence>
<accession>A0A343A6I1</accession>
<keyword evidence="13 16" id="KW-0472">Membrane</keyword>
<feature type="transmembrane region" description="Helical" evidence="16">
    <location>
        <begin position="81"/>
        <end position="100"/>
    </location>
</feature>
<evidence type="ECO:0000256" key="14">
    <source>
        <dbReference type="ARBA" id="ARBA00031019"/>
    </source>
</evidence>
<reference evidence="17" key="1">
    <citation type="submission" date="2016-04" db="EMBL/GenBank/DDBJ databases">
        <title>Mitochondria of Scolytid beetles.</title>
        <authorList>
            <person name="Miller K."/>
            <person name="Linard B."/>
            <person name="Vogler A.P."/>
        </authorList>
    </citation>
    <scope>NUCLEOTIDE SEQUENCE</scope>
</reference>
<evidence type="ECO:0000256" key="4">
    <source>
        <dbReference type="ARBA" id="ARBA00021095"/>
    </source>
</evidence>
<comment type="catalytic activity">
    <reaction evidence="15">
        <text>a ubiquinone + NADH + 5 H(+)(in) = a ubiquinol + NAD(+) + 4 H(+)(out)</text>
        <dbReference type="Rhea" id="RHEA:29091"/>
        <dbReference type="Rhea" id="RHEA-COMP:9565"/>
        <dbReference type="Rhea" id="RHEA-COMP:9566"/>
        <dbReference type="ChEBI" id="CHEBI:15378"/>
        <dbReference type="ChEBI" id="CHEBI:16389"/>
        <dbReference type="ChEBI" id="CHEBI:17976"/>
        <dbReference type="ChEBI" id="CHEBI:57540"/>
        <dbReference type="ChEBI" id="CHEBI:57945"/>
        <dbReference type="EC" id="7.1.1.2"/>
    </reaction>
</comment>
<evidence type="ECO:0000256" key="2">
    <source>
        <dbReference type="ARBA" id="ARBA00005698"/>
    </source>
</evidence>
<evidence type="ECO:0000256" key="12">
    <source>
        <dbReference type="ARBA" id="ARBA00023128"/>
    </source>
</evidence>
<evidence type="ECO:0000256" key="1">
    <source>
        <dbReference type="ARBA" id="ARBA00004225"/>
    </source>
</evidence>
<gene>
    <name evidence="17" type="primary">nad6</name>
</gene>
<keyword evidence="8" id="KW-1278">Translocase</keyword>
<evidence type="ECO:0000256" key="3">
    <source>
        <dbReference type="ARBA" id="ARBA00012944"/>
    </source>
</evidence>
<protein>
    <recommendedName>
        <fullName evidence="4">NADH-ubiquinone oxidoreductase chain 6</fullName>
        <ecNumber evidence="3">7.1.1.2</ecNumber>
    </recommendedName>
    <alternativeName>
        <fullName evidence="14">NADH dehydrogenase subunit 6</fullName>
    </alternativeName>
</protein>
<comment type="similarity">
    <text evidence="2">Belongs to the complex I subunit 6 family.</text>
</comment>
<evidence type="ECO:0000256" key="15">
    <source>
        <dbReference type="ARBA" id="ARBA00049551"/>
    </source>
</evidence>
<evidence type="ECO:0000256" key="13">
    <source>
        <dbReference type="ARBA" id="ARBA00023136"/>
    </source>
</evidence>